<sequence length="204" mass="21258">MAPPRPDNLHSRLVSWLKVVLPLAALAILSTLFLVARTINPDDAIPYADVDVADRVREPRITAPTWAGITSDGAALSVEAAAARPGQAPGEEGRAAALRARIDTPDGASATMAAETGALDSDARLLRLGGGVEVTTSTGYHLTTEAVTADLDATDVRSDSALDATGPLGRIEAGSMRLTEDPEAAGSYVLTFGNRVKLIYDPKK</sequence>
<gene>
    <name evidence="2" type="ORF">D1114_04980</name>
</gene>
<name>A0AAX1UNM2_CERSP</name>
<dbReference type="Pfam" id="PF06835">
    <property type="entry name" value="LptC"/>
    <property type="match status" value="1"/>
</dbReference>
<dbReference type="RefSeq" id="WP_002721591.1">
    <property type="nucleotide sequence ID" value="NZ_CM125964.1"/>
</dbReference>
<feature type="transmembrane region" description="Helical" evidence="1">
    <location>
        <begin position="13"/>
        <end position="36"/>
    </location>
</feature>
<reference evidence="2 3" key="1">
    <citation type="submission" date="2018-08" db="EMBL/GenBank/DDBJ databases">
        <title>Draft genome sequence of Rhodobacter sphaeroides FY.</title>
        <authorList>
            <person name="Rayyan A."/>
            <person name="Meyer T.E."/>
            <person name="Kyndt J.A."/>
        </authorList>
    </citation>
    <scope>NUCLEOTIDE SEQUENCE [LARGE SCALE GENOMIC DNA]</scope>
    <source>
        <strain evidence="2 3">FY</strain>
    </source>
</reference>
<evidence type="ECO:0000313" key="2">
    <source>
        <dbReference type="EMBL" id="RHZ96819.1"/>
    </source>
</evidence>
<dbReference type="Proteomes" id="UP000266305">
    <property type="component" value="Unassembled WGS sequence"/>
</dbReference>
<dbReference type="AlphaFoldDB" id="A0AAX1UNM2"/>
<evidence type="ECO:0008006" key="4">
    <source>
        <dbReference type="Google" id="ProtNLM"/>
    </source>
</evidence>
<dbReference type="GeneID" id="67447928"/>
<evidence type="ECO:0000256" key="1">
    <source>
        <dbReference type="SAM" id="Phobius"/>
    </source>
</evidence>
<keyword evidence="1" id="KW-0812">Transmembrane</keyword>
<comment type="caution">
    <text evidence="2">The sequence shown here is derived from an EMBL/GenBank/DDBJ whole genome shotgun (WGS) entry which is preliminary data.</text>
</comment>
<keyword evidence="1" id="KW-1133">Transmembrane helix</keyword>
<proteinExistence type="predicted"/>
<dbReference type="EMBL" id="QWGP01000004">
    <property type="protein sequence ID" value="RHZ96819.1"/>
    <property type="molecule type" value="Genomic_DNA"/>
</dbReference>
<protein>
    <recommendedName>
        <fullName evidence="4">Lipopolysaccharide export system protein LptC</fullName>
    </recommendedName>
</protein>
<organism evidence="2 3">
    <name type="scientific">Cereibacter sphaeroides</name>
    <name type="common">Rhodobacter sphaeroides</name>
    <dbReference type="NCBI Taxonomy" id="1063"/>
    <lineage>
        <taxon>Bacteria</taxon>
        <taxon>Pseudomonadati</taxon>
        <taxon>Pseudomonadota</taxon>
        <taxon>Alphaproteobacteria</taxon>
        <taxon>Rhodobacterales</taxon>
        <taxon>Paracoccaceae</taxon>
        <taxon>Cereibacter</taxon>
    </lineage>
</organism>
<dbReference type="InterPro" id="IPR010664">
    <property type="entry name" value="LipoPS_assembly_LptC-rel"/>
</dbReference>
<accession>A0AAX1UNM2</accession>
<keyword evidence="1" id="KW-0472">Membrane</keyword>
<evidence type="ECO:0000313" key="3">
    <source>
        <dbReference type="Proteomes" id="UP000266305"/>
    </source>
</evidence>